<evidence type="ECO:0000313" key="2">
    <source>
        <dbReference type="Proteomes" id="UP001148838"/>
    </source>
</evidence>
<dbReference type="EMBL" id="JAJSOF020000019">
    <property type="protein sequence ID" value="KAJ4438215.1"/>
    <property type="molecule type" value="Genomic_DNA"/>
</dbReference>
<evidence type="ECO:0000313" key="1">
    <source>
        <dbReference type="EMBL" id="KAJ4438215.1"/>
    </source>
</evidence>
<sequence>MGESRNAYRVLVGRAEGKRPLGRPRRRWEDNIKIDLRELGYDDKEWINLAQDRDQWRAYMRAAMNLRDDNNALSESAMRISYKICHKIAKKLKTFNEGEFIKRCLIILADELCPQQVGEVEAIRLSRRTVVRRLQYVRMGYPVTIFYCKIHVDQTKKKKKKNKKKKRKVKTKIEVQGYW</sequence>
<proteinExistence type="predicted"/>
<dbReference type="Proteomes" id="UP001148838">
    <property type="component" value="Unassembled WGS sequence"/>
</dbReference>
<reference evidence="1 2" key="1">
    <citation type="journal article" date="2022" name="Allergy">
        <title>Genome assembly and annotation of Periplaneta americana reveal a comprehensive cockroach allergen profile.</title>
        <authorList>
            <person name="Wang L."/>
            <person name="Xiong Q."/>
            <person name="Saelim N."/>
            <person name="Wang L."/>
            <person name="Nong W."/>
            <person name="Wan A.T."/>
            <person name="Shi M."/>
            <person name="Liu X."/>
            <person name="Cao Q."/>
            <person name="Hui J.H.L."/>
            <person name="Sookrung N."/>
            <person name="Leung T.F."/>
            <person name="Tungtrongchitr A."/>
            <person name="Tsui S.K.W."/>
        </authorList>
    </citation>
    <scope>NUCLEOTIDE SEQUENCE [LARGE SCALE GENOMIC DNA]</scope>
    <source>
        <strain evidence="1">PWHHKU_190912</strain>
    </source>
</reference>
<accession>A0ABQ8SWY1</accession>
<comment type="caution">
    <text evidence="1">The sequence shown here is derived from an EMBL/GenBank/DDBJ whole genome shotgun (WGS) entry which is preliminary data.</text>
</comment>
<dbReference type="PANTHER" id="PTHR45913:SF5">
    <property type="entry name" value="GENERAL TRANSCRIPTION FACTOR II-I REPEAT DOMAIN-CONTAINING PROTEIN 2A-LIKE PROTEIN"/>
    <property type="match status" value="1"/>
</dbReference>
<keyword evidence="2" id="KW-1185">Reference proteome</keyword>
<protein>
    <submittedName>
        <fullName evidence="1">Uncharacterized protein</fullName>
    </submittedName>
</protein>
<organism evidence="1 2">
    <name type="scientific">Periplaneta americana</name>
    <name type="common">American cockroach</name>
    <name type="synonym">Blatta americana</name>
    <dbReference type="NCBI Taxonomy" id="6978"/>
    <lineage>
        <taxon>Eukaryota</taxon>
        <taxon>Metazoa</taxon>
        <taxon>Ecdysozoa</taxon>
        <taxon>Arthropoda</taxon>
        <taxon>Hexapoda</taxon>
        <taxon>Insecta</taxon>
        <taxon>Pterygota</taxon>
        <taxon>Neoptera</taxon>
        <taxon>Polyneoptera</taxon>
        <taxon>Dictyoptera</taxon>
        <taxon>Blattodea</taxon>
        <taxon>Blattoidea</taxon>
        <taxon>Blattidae</taxon>
        <taxon>Blattinae</taxon>
        <taxon>Periplaneta</taxon>
    </lineage>
</organism>
<dbReference type="PANTHER" id="PTHR45913">
    <property type="entry name" value="EPM2A-INTERACTING PROTEIN 1"/>
    <property type="match status" value="1"/>
</dbReference>
<name>A0ABQ8SWY1_PERAM</name>
<gene>
    <name evidence="1" type="ORF">ANN_14154</name>
</gene>